<protein>
    <submittedName>
        <fullName evidence="2">Uncharacterized protein</fullName>
    </submittedName>
</protein>
<evidence type="ECO:0000256" key="1">
    <source>
        <dbReference type="SAM" id="MobiDB-lite"/>
    </source>
</evidence>
<feature type="region of interest" description="Disordered" evidence="1">
    <location>
        <begin position="1"/>
        <end position="24"/>
    </location>
</feature>
<evidence type="ECO:0000313" key="3">
    <source>
        <dbReference type="Proteomes" id="UP001345827"/>
    </source>
</evidence>
<reference evidence="2 3" key="1">
    <citation type="submission" date="2023-06" db="EMBL/GenBank/DDBJ databases">
        <title>Black Yeasts Isolated from many extreme environments.</title>
        <authorList>
            <person name="Coleine C."/>
            <person name="Stajich J.E."/>
            <person name="Selbmann L."/>
        </authorList>
    </citation>
    <scope>NUCLEOTIDE SEQUENCE [LARGE SCALE GENOMIC DNA]</scope>
    <source>
        <strain evidence="2 3">CCFEE 5887</strain>
    </source>
</reference>
<keyword evidence="3" id="KW-1185">Reference proteome</keyword>
<evidence type="ECO:0000313" key="2">
    <source>
        <dbReference type="EMBL" id="KAK5527990.1"/>
    </source>
</evidence>
<gene>
    <name evidence="2" type="ORF">LTR25_010789</name>
</gene>
<feature type="region of interest" description="Disordered" evidence="1">
    <location>
        <begin position="172"/>
        <end position="223"/>
    </location>
</feature>
<proteinExistence type="predicted"/>
<comment type="caution">
    <text evidence="2">The sequence shown here is derived from an EMBL/GenBank/DDBJ whole genome shotgun (WGS) entry which is preliminary data.</text>
</comment>
<feature type="compositionally biased region" description="Basic and acidic residues" evidence="1">
    <location>
        <begin position="118"/>
        <end position="127"/>
    </location>
</feature>
<feature type="compositionally biased region" description="Basic and acidic residues" evidence="1">
    <location>
        <begin position="194"/>
        <end position="208"/>
    </location>
</feature>
<feature type="region of interest" description="Disordered" evidence="1">
    <location>
        <begin position="57"/>
        <end position="133"/>
    </location>
</feature>
<accession>A0AAV9PU88</accession>
<name>A0AAV9PU88_9PEZI</name>
<sequence>MAATSMRTTHTQQSEASTSRYPATRQPTEYFFSGRIAISEITGDFDIVNWSLCPWEEPSFDDTPPYRRRLALPDPNSTRLWPAEDFAGLDGYSSSESEDRPADRSLVSKKKKAKAKAKAKEKAKEEAASSPLAQFRDEMKRLVSPKIPGRRKVEISIPEIQVNGEPIDVEVEQEQEQENAVKQPEPELSSPVREWVEKRSGQGKESKARARKTGNWSEMWKAL</sequence>
<dbReference type="EMBL" id="JAXLQG010000030">
    <property type="protein sequence ID" value="KAK5527990.1"/>
    <property type="molecule type" value="Genomic_DNA"/>
</dbReference>
<dbReference type="Proteomes" id="UP001345827">
    <property type="component" value="Unassembled WGS sequence"/>
</dbReference>
<organism evidence="2 3">
    <name type="scientific">Vermiconidia calcicola</name>
    <dbReference type="NCBI Taxonomy" id="1690605"/>
    <lineage>
        <taxon>Eukaryota</taxon>
        <taxon>Fungi</taxon>
        <taxon>Dikarya</taxon>
        <taxon>Ascomycota</taxon>
        <taxon>Pezizomycotina</taxon>
        <taxon>Dothideomycetes</taxon>
        <taxon>Dothideomycetidae</taxon>
        <taxon>Mycosphaerellales</taxon>
        <taxon>Extremaceae</taxon>
        <taxon>Vermiconidia</taxon>
    </lineage>
</organism>
<feature type="compositionally biased region" description="Basic residues" evidence="1">
    <location>
        <begin position="107"/>
        <end position="117"/>
    </location>
</feature>
<dbReference type="AlphaFoldDB" id="A0AAV9PU88"/>